<sequence length="119" mass="13387">MTHTREVEPLNVALVVIAADHLPVGDLLAQTVGGLIGVDGEVHWRGVSLLLGFPLADKWVESRLSLFRWRLGRRLEVRSGAGDSWMLDQSIWLTTWIFSSPSSWLRISALCSWICSRFL</sequence>
<reference evidence="2" key="1">
    <citation type="submission" date="2012-01" db="EMBL/GenBank/DDBJ databases">
        <authorList>
            <person name="Walter R."/>
            <person name="Schartl M."/>
            <person name="Warren W."/>
        </authorList>
    </citation>
    <scope>NUCLEOTIDE SEQUENCE [LARGE SCALE GENOMIC DNA]</scope>
    <source>
        <strain evidence="2">JP 163 A</strain>
    </source>
</reference>
<reference evidence="1" key="3">
    <citation type="submission" date="2025-08" db="UniProtKB">
        <authorList>
            <consortium name="Ensembl"/>
        </authorList>
    </citation>
    <scope>IDENTIFICATION</scope>
    <source>
        <strain evidence="1">JP 163 A</strain>
    </source>
</reference>
<proteinExistence type="predicted"/>
<evidence type="ECO:0000313" key="2">
    <source>
        <dbReference type="Proteomes" id="UP000002852"/>
    </source>
</evidence>
<accession>A0A3B5QB52</accession>
<dbReference type="AlphaFoldDB" id="A0A3B5QB52"/>
<organism evidence="1 2">
    <name type="scientific">Xiphophorus maculatus</name>
    <name type="common">Southern platyfish</name>
    <name type="synonym">Platypoecilus maculatus</name>
    <dbReference type="NCBI Taxonomy" id="8083"/>
    <lineage>
        <taxon>Eukaryota</taxon>
        <taxon>Metazoa</taxon>
        <taxon>Chordata</taxon>
        <taxon>Craniata</taxon>
        <taxon>Vertebrata</taxon>
        <taxon>Euteleostomi</taxon>
        <taxon>Actinopterygii</taxon>
        <taxon>Neopterygii</taxon>
        <taxon>Teleostei</taxon>
        <taxon>Neoteleostei</taxon>
        <taxon>Acanthomorphata</taxon>
        <taxon>Ovalentaria</taxon>
        <taxon>Atherinomorphae</taxon>
        <taxon>Cyprinodontiformes</taxon>
        <taxon>Poeciliidae</taxon>
        <taxon>Poeciliinae</taxon>
        <taxon>Xiphophorus</taxon>
    </lineage>
</organism>
<reference evidence="1" key="4">
    <citation type="submission" date="2025-09" db="UniProtKB">
        <authorList>
            <consortium name="Ensembl"/>
        </authorList>
    </citation>
    <scope>IDENTIFICATION</scope>
    <source>
        <strain evidence="1">JP 163 A</strain>
    </source>
</reference>
<keyword evidence="2" id="KW-1185">Reference proteome</keyword>
<protein>
    <submittedName>
        <fullName evidence="1">Uncharacterized protein</fullName>
    </submittedName>
</protein>
<dbReference type="GeneTree" id="ENSGT00940000177470"/>
<dbReference type="InParanoid" id="A0A3B5QB52"/>
<name>A0A3B5QB52_XIPMA</name>
<reference evidence="2" key="2">
    <citation type="journal article" date="2013" name="Nat. Genet.">
        <title>The genome of the platyfish, Xiphophorus maculatus, provides insights into evolutionary adaptation and several complex traits.</title>
        <authorList>
            <person name="Schartl M."/>
            <person name="Walter R.B."/>
            <person name="Shen Y."/>
            <person name="Garcia T."/>
            <person name="Catchen J."/>
            <person name="Amores A."/>
            <person name="Braasch I."/>
            <person name="Chalopin D."/>
            <person name="Volff J.N."/>
            <person name="Lesch K.P."/>
            <person name="Bisazza A."/>
            <person name="Minx P."/>
            <person name="Hillier L."/>
            <person name="Wilson R.K."/>
            <person name="Fuerstenberg S."/>
            <person name="Boore J."/>
            <person name="Searle S."/>
            <person name="Postlethwait J.H."/>
            <person name="Warren W.C."/>
        </authorList>
    </citation>
    <scope>NUCLEOTIDE SEQUENCE [LARGE SCALE GENOMIC DNA]</scope>
    <source>
        <strain evidence="2">JP 163 A</strain>
    </source>
</reference>
<dbReference type="Ensembl" id="ENSXMAT00000022138.1">
    <property type="protein sequence ID" value="ENSXMAP00000028280.1"/>
    <property type="gene ID" value="ENSXMAG00000024461.1"/>
</dbReference>
<dbReference type="OMA" id="CCAWNGS"/>
<evidence type="ECO:0000313" key="1">
    <source>
        <dbReference type="Ensembl" id="ENSXMAP00000028280.1"/>
    </source>
</evidence>
<dbReference type="Proteomes" id="UP000002852">
    <property type="component" value="Unassembled WGS sequence"/>
</dbReference>